<dbReference type="PROSITE" id="PS51318">
    <property type="entry name" value="TAT"/>
    <property type="match status" value="1"/>
</dbReference>
<protein>
    <submittedName>
        <fullName evidence="1">Uncharacterized protein</fullName>
    </submittedName>
</protein>
<dbReference type="EMBL" id="AP018046">
    <property type="protein sequence ID" value="BAX55295.1"/>
    <property type="molecule type" value="Genomic_DNA"/>
</dbReference>
<dbReference type="InterPro" id="IPR006311">
    <property type="entry name" value="TAT_signal"/>
</dbReference>
<reference evidence="2" key="1">
    <citation type="submission" date="2017-05" db="EMBL/GenBank/DDBJ databases">
        <title>Whole genome sequence of fish pathogenic bacteria, Photobacterium damselae subsp. piscicida, strain 91-197, isolated from hybrid striped bass (Morone sp.) in USA.</title>
        <authorList>
            <person name="Teru Y."/>
            <person name="Hikima J."/>
            <person name="Kono T."/>
            <person name="Sakai M."/>
            <person name="Takano T."/>
            <person name="Hawke J.P."/>
            <person name="Takeyama H."/>
            <person name="Aoki T."/>
        </authorList>
    </citation>
    <scope>NUCLEOTIDE SEQUENCE [LARGE SCALE GENOMIC DNA]</scope>
    <source>
        <strain evidence="2">91-197</strain>
    </source>
</reference>
<sequence>MSVELSRRSFIKQGVMAGICIYTVPALARFNR</sequence>
<gene>
    <name evidence="1" type="ORF">PDPUS_2_00709</name>
</gene>
<accession>A0AAD1FPW9</accession>
<dbReference type="AlphaFoldDB" id="A0AAD1FPW9"/>
<organism evidence="1 2">
    <name type="scientific">Photobacterium damsela subsp. piscicida</name>
    <name type="common">Pasteurella piscicida</name>
    <dbReference type="NCBI Taxonomy" id="38294"/>
    <lineage>
        <taxon>Bacteria</taxon>
        <taxon>Pseudomonadati</taxon>
        <taxon>Pseudomonadota</taxon>
        <taxon>Gammaproteobacteria</taxon>
        <taxon>Vibrionales</taxon>
        <taxon>Vibrionaceae</taxon>
        <taxon>Photobacterium</taxon>
    </lineage>
</organism>
<dbReference type="Proteomes" id="UP000218676">
    <property type="component" value="Chromosome 2"/>
</dbReference>
<evidence type="ECO:0000313" key="1">
    <source>
        <dbReference type="EMBL" id="BAX55295.1"/>
    </source>
</evidence>
<proteinExistence type="predicted"/>
<name>A0AAD1FPW9_PHODP</name>
<evidence type="ECO:0000313" key="2">
    <source>
        <dbReference type="Proteomes" id="UP000218676"/>
    </source>
</evidence>